<evidence type="ECO:0000256" key="1">
    <source>
        <dbReference type="ARBA" id="ARBA00022598"/>
    </source>
</evidence>
<keyword evidence="1" id="KW-0436">Ligase</keyword>
<dbReference type="EMBL" id="UINC01130098">
    <property type="protein sequence ID" value="SVD10946.1"/>
    <property type="molecule type" value="Genomic_DNA"/>
</dbReference>
<feature type="domain" description="Methionyl/Valyl/Leucyl/Isoleucyl-tRNA synthetase anticodon-binding" evidence="7">
    <location>
        <begin position="1"/>
        <end position="92"/>
    </location>
</feature>
<accession>A0A382SM83</accession>
<evidence type="ECO:0000259" key="6">
    <source>
        <dbReference type="Pfam" id="PF06827"/>
    </source>
</evidence>
<proteinExistence type="predicted"/>
<dbReference type="PANTHER" id="PTHR42765:SF1">
    <property type="entry name" value="ISOLEUCINE--TRNA LIGASE, MITOCHONDRIAL"/>
    <property type="match status" value="1"/>
</dbReference>
<keyword evidence="2" id="KW-0547">Nucleotide-binding</keyword>
<evidence type="ECO:0000256" key="2">
    <source>
        <dbReference type="ARBA" id="ARBA00022741"/>
    </source>
</evidence>
<dbReference type="InterPro" id="IPR013155">
    <property type="entry name" value="M/V/L/I-tRNA-synth_anticd-bd"/>
</dbReference>
<dbReference type="GO" id="GO:0004822">
    <property type="term" value="F:isoleucine-tRNA ligase activity"/>
    <property type="evidence" value="ECO:0007669"/>
    <property type="project" value="TreeGrafter"/>
</dbReference>
<evidence type="ECO:0000256" key="3">
    <source>
        <dbReference type="ARBA" id="ARBA00022840"/>
    </source>
</evidence>
<dbReference type="InterPro" id="IPR009080">
    <property type="entry name" value="tRNAsynth_Ia_anticodon-bd"/>
</dbReference>
<dbReference type="AlphaFoldDB" id="A0A382SM83"/>
<dbReference type="Pfam" id="PF08264">
    <property type="entry name" value="Anticodon_1"/>
    <property type="match status" value="1"/>
</dbReference>
<gene>
    <name evidence="8" type="ORF">METZ01_LOCUS363800</name>
</gene>
<evidence type="ECO:0000313" key="8">
    <source>
        <dbReference type="EMBL" id="SVD10946.1"/>
    </source>
</evidence>
<dbReference type="InterPro" id="IPR050081">
    <property type="entry name" value="Ile-tRNA_ligase"/>
</dbReference>
<evidence type="ECO:0000256" key="5">
    <source>
        <dbReference type="ARBA" id="ARBA00023146"/>
    </source>
</evidence>
<protein>
    <recommendedName>
        <fullName evidence="9">Methionyl/Valyl/Leucyl/Isoleucyl-tRNA synthetase anticodon-binding domain-containing protein</fullName>
    </recommendedName>
</protein>
<evidence type="ECO:0000256" key="4">
    <source>
        <dbReference type="ARBA" id="ARBA00022917"/>
    </source>
</evidence>
<organism evidence="8">
    <name type="scientific">marine metagenome</name>
    <dbReference type="NCBI Taxonomy" id="408172"/>
    <lineage>
        <taxon>unclassified sequences</taxon>
        <taxon>metagenomes</taxon>
        <taxon>ecological metagenomes</taxon>
    </lineage>
</organism>
<feature type="non-terminal residue" evidence="8">
    <location>
        <position position="1"/>
    </location>
</feature>
<dbReference type="GO" id="GO:0005524">
    <property type="term" value="F:ATP binding"/>
    <property type="evidence" value="ECO:0007669"/>
    <property type="project" value="UniProtKB-KW"/>
</dbReference>
<keyword evidence="3" id="KW-0067">ATP-binding</keyword>
<dbReference type="GO" id="GO:0005829">
    <property type="term" value="C:cytosol"/>
    <property type="evidence" value="ECO:0007669"/>
    <property type="project" value="TreeGrafter"/>
</dbReference>
<dbReference type="InterPro" id="IPR010663">
    <property type="entry name" value="Znf_FPG/IleRS"/>
</dbReference>
<name>A0A382SM83_9ZZZZ</name>
<dbReference type="Gene3D" id="1.10.730.20">
    <property type="match status" value="1"/>
</dbReference>
<keyword evidence="4" id="KW-0648">Protein biosynthesis</keyword>
<evidence type="ECO:0008006" key="9">
    <source>
        <dbReference type="Google" id="ProtNLM"/>
    </source>
</evidence>
<dbReference type="GO" id="GO:0006428">
    <property type="term" value="P:isoleucyl-tRNA aminoacylation"/>
    <property type="evidence" value="ECO:0007669"/>
    <property type="project" value="TreeGrafter"/>
</dbReference>
<dbReference type="Pfam" id="PF06827">
    <property type="entry name" value="zf-FPG_IleRS"/>
    <property type="match status" value="1"/>
</dbReference>
<feature type="domain" description="Zinc finger FPG/IleRS-type" evidence="6">
    <location>
        <begin position="146"/>
        <end position="173"/>
    </location>
</feature>
<evidence type="ECO:0000259" key="7">
    <source>
        <dbReference type="Pfam" id="PF08264"/>
    </source>
</evidence>
<sequence length="185" mass="21152">CQTILFQILEALVRWISPILSFTAEESWRLYHSDLESVHLSEWFEDWLSSSEGSISDSDWEQVLKIRSEVNKIIESSRNSGLIGSSLEAEIELFCSVDLEKLLGKFSQELKFIFITSEAKVLPKNGEGEETDLEGLKVRVNKTLNKKCERCWHSRPEVGSINDHPQLCSRCLENIEGNGETRLYA</sequence>
<keyword evidence="5" id="KW-0030">Aminoacyl-tRNA synthetase</keyword>
<reference evidence="8" key="1">
    <citation type="submission" date="2018-05" db="EMBL/GenBank/DDBJ databases">
        <authorList>
            <person name="Lanie J.A."/>
            <person name="Ng W.-L."/>
            <person name="Kazmierczak K.M."/>
            <person name="Andrzejewski T.M."/>
            <person name="Davidsen T.M."/>
            <person name="Wayne K.J."/>
            <person name="Tettelin H."/>
            <person name="Glass J.I."/>
            <person name="Rusch D."/>
            <person name="Podicherti R."/>
            <person name="Tsui H.-C.T."/>
            <person name="Winkler M.E."/>
        </authorList>
    </citation>
    <scope>NUCLEOTIDE SEQUENCE</scope>
</reference>
<dbReference type="SUPFAM" id="SSF47323">
    <property type="entry name" value="Anticodon-binding domain of a subclass of class I aminoacyl-tRNA synthetases"/>
    <property type="match status" value="1"/>
</dbReference>
<dbReference type="PANTHER" id="PTHR42765">
    <property type="entry name" value="SOLEUCYL-TRNA SYNTHETASE"/>
    <property type="match status" value="1"/>
</dbReference>